<evidence type="ECO:0000313" key="2">
    <source>
        <dbReference type="EMBL" id="SLM48670.1"/>
    </source>
</evidence>
<sequence>MAGLILCVALLFSGLHETATSAVQESAAQGIGYVEKIVGELKEIRIERDGQPLTPALLLPLQTGDRVTALAPGSELYAQVGNRRVVVTVRNSPYHIPAVDAPPGFITRLRSTLVSMGAKLTTQYVRSSSPVSTSSRGREGPLSLPLIEDGTSRISSNRTMLALAWDGGTPPFQVQILGPGGQPLAAADRDEWRVRLVLPAGGVPPGAIHITVQDRTGDTVRRSIEVVSPESVPAASPALSHQDLPPDLQQVMAADALIQTHRKRWAFEAYQNIAPLADSYEPARLLRDCLEMVPSCYHQ</sequence>
<organism evidence="2 3">
    <name type="scientific">Nitrospira japonica</name>
    <dbReference type="NCBI Taxonomy" id="1325564"/>
    <lineage>
        <taxon>Bacteria</taxon>
        <taxon>Pseudomonadati</taxon>
        <taxon>Nitrospirota</taxon>
        <taxon>Nitrospiria</taxon>
        <taxon>Nitrospirales</taxon>
        <taxon>Nitrospiraceae</taxon>
        <taxon>Nitrospira</taxon>
    </lineage>
</organism>
<evidence type="ECO:0000313" key="3">
    <source>
        <dbReference type="Proteomes" id="UP000192042"/>
    </source>
</evidence>
<dbReference type="RefSeq" id="WP_080887021.1">
    <property type="nucleotide sequence ID" value="NZ_LT828648.1"/>
</dbReference>
<dbReference type="Proteomes" id="UP000192042">
    <property type="component" value="Chromosome I"/>
</dbReference>
<feature type="region of interest" description="Disordered" evidence="1">
    <location>
        <begin position="127"/>
        <end position="146"/>
    </location>
</feature>
<dbReference type="KEGG" id="nja:NSJP_2498"/>
<dbReference type="AlphaFoldDB" id="A0A1W1I6P4"/>
<dbReference type="STRING" id="1325564.NSJP_2498"/>
<gene>
    <name evidence="2" type="ORF">NSJP_2498</name>
</gene>
<reference evidence="2 3" key="1">
    <citation type="submission" date="2017-03" db="EMBL/GenBank/DDBJ databases">
        <authorList>
            <person name="Afonso C.L."/>
            <person name="Miller P.J."/>
            <person name="Scott M.A."/>
            <person name="Spackman E."/>
            <person name="Goraichik I."/>
            <person name="Dimitrov K.M."/>
            <person name="Suarez D.L."/>
            <person name="Swayne D.E."/>
        </authorList>
    </citation>
    <scope>NUCLEOTIDE SEQUENCE [LARGE SCALE GENOMIC DNA]</scope>
    <source>
        <strain evidence="2">Genome sequencing of Nitrospira japonica strain NJ11</strain>
    </source>
</reference>
<dbReference type="EMBL" id="LT828648">
    <property type="protein sequence ID" value="SLM48670.1"/>
    <property type="molecule type" value="Genomic_DNA"/>
</dbReference>
<dbReference type="OrthoDB" id="9990426at2"/>
<evidence type="ECO:0000256" key="1">
    <source>
        <dbReference type="SAM" id="MobiDB-lite"/>
    </source>
</evidence>
<protein>
    <submittedName>
        <fullName evidence="2">Uncharacterized protein</fullName>
    </submittedName>
</protein>
<accession>A0A1W1I6P4</accession>
<name>A0A1W1I6P4_9BACT</name>
<proteinExistence type="predicted"/>
<keyword evidence="3" id="KW-1185">Reference proteome</keyword>